<accession>A0AAE0ZV20</accession>
<reference evidence="2" key="1">
    <citation type="journal article" date="2023" name="G3 (Bethesda)">
        <title>A reference genome for the long-term kleptoplast-retaining sea slug Elysia crispata morphotype clarki.</title>
        <authorList>
            <person name="Eastman K.E."/>
            <person name="Pendleton A.L."/>
            <person name="Shaikh M.A."/>
            <person name="Suttiyut T."/>
            <person name="Ogas R."/>
            <person name="Tomko P."/>
            <person name="Gavelis G."/>
            <person name="Widhalm J.R."/>
            <person name="Wisecaver J.H."/>
        </authorList>
    </citation>
    <scope>NUCLEOTIDE SEQUENCE</scope>
    <source>
        <strain evidence="2">ECLA1</strain>
    </source>
</reference>
<feature type="region of interest" description="Disordered" evidence="1">
    <location>
        <begin position="1"/>
        <end position="39"/>
    </location>
</feature>
<feature type="compositionally biased region" description="Polar residues" evidence="1">
    <location>
        <begin position="1"/>
        <end position="15"/>
    </location>
</feature>
<proteinExistence type="predicted"/>
<comment type="caution">
    <text evidence="2">The sequence shown here is derived from an EMBL/GenBank/DDBJ whole genome shotgun (WGS) entry which is preliminary data.</text>
</comment>
<evidence type="ECO:0000256" key="1">
    <source>
        <dbReference type="SAM" id="MobiDB-lite"/>
    </source>
</evidence>
<keyword evidence="3" id="KW-1185">Reference proteome</keyword>
<dbReference type="Proteomes" id="UP001283361">
    <property type="component" value="Unassembled WGS sequence"/>
</dbReference>
<dbReference type="EMBL" id="JAWDGP010003259">
    <property type="protein sequence ID" value="KAK3775915.1"/>
    <property type="molecule type" value="Genomic_DNA"/>
</dbReference>
<evidence type="ECO:0000313" key="2">
    <source>
        <dbReference type="EMBL" id="KAK3775915.1"/>
    </source>
</evidence>
<sequence>MYSKQSESNNTLTTKTVHRSERRWRSERTSPSPYTNHGDYQGKSDPGCCCQVIWPQPFVYCQNNRSMVKSTTYSQTAIQQACLASEASTAWLVARQFQTRQIANTAVVEQRNF</sequence>
<evidence type="ECO:0000313" key="3">
    <source>
        <dbReference type="Proteomes" id="UP001283361"/>
    </source>
</evidence>
<name>A0AAE0ZV20_9GAST</name>
<protein>
    <submittedName>
        <fullName evidence="2">Uncharacterized protein</fullName>
    </submittedName>
</protein>
<organism evidence="2 3">
    <name type="scientific">Elysia crispata</name>
    <name type="common">lettuce slug</name>
    <dbReference type="NCBI Taxonomy" id="231223"/>
    <lineage>
        <taxon>Eukaryota</taxon>
        <taxon>Metazoa</taxon>
        <taxon>Spiralia</taxon>
        <taxon>Lophotrochozoa</taxon>
        <taxon>Mollusca</taxon>
        <taxon>Gastropoda</taxon>
        <taxon>Heterobranchia</taxon>
        <taxon>Euthyneura</taxon>
        <taxon>Panpulmonata</taxon>
        <taxon>Sacoglossa</taxon>
        <taxon>Placobranchoidea</taxon>
        <taxon>Plakobranchidae</taxon>
        <taxon>Elysia</taxon>
    </lineage>
</organism>
<dbReference type="AlphaFoldDB" id="A0AAE0ZV20"/>
<gene>
    <name evidence="2" type="ORF">RRG08_025133</name>
</gene>